<evidence type="ECO:0000313" key="3">
    <source>
        <dbReference type="Proteomes" id="UP001198182"/>
    </source>
</evidence>
<dbReference type="AlphaFoldDB" id="A0AAE3JFE4"/>
<dbReference type="EMBL" id="JAJEQR010000025">
    <property type="protein sequence ID" value="MCC2231278.1"/>
    <property type="molecule type" value="Genomic_DNA"/>
</dbReference>
<gene>
    <name evidence="2" type="ORF">LKD81_09765</name>
</gene>
<proteinExistence type="predicted"/>
<protein>
    <submittedName>
        <fullName evidence="2">Uncharacterized protein</fullName>
    </submittedName>
</protein>
<sequence length="68" mass="7714">MPKDRKLDPKGIDKKKKIPFPMQKHQNPETNRKCIKVTLSMLFPGKSRPSSTRTHCEASVRRAALAIA</sequence>
<accession>A0AAE3JFE4</accession>
<evidence type="ECO:0000313" key="2">
    <source>
        <dbReference type="EMBL" id="MCC2231278.1"/>
    </source>
</evidence>
<organism evidence="2 3">
    <name type="scientific">Hominifimenecus microfluidus</name>
    <dbReference type="NCBI Taxonomy" id="2885348"/>
    <lineage>
        <taxon>Bacteria</taxon>
        <taxon>Bacillati</taxon>
        <taxon>Bacillota</taxon>
        <taxon>Clostridia</taxon>
        <taxon>Lachnospirales</taxon>
        <taxon>Lachnospiraceae</taxon>
        <taxon>Hominifimenecus</taxon>
    </lineage>
</organism>
<keyword evidence="3" id="KW-1185">Reference proteome</keyword>
<feature type="non-terminal residue" evidence="2">
    <location>
        <position position="68"/>
    </location>
</feature>
<dbReference type="Proteomes" id="UP001198182">
    <property type="component" value="Unassembled WGS sequence"/>
</dbReference>
<name>A0AAE3JFE4_9FIRM</name>
<feature type="compositionally biased region" description="Basic and acidic residues" evidence="1">
    <location>
        <begin position="1"/>
        <end position="12"/>
    </location>
</feature>
<reference evidence="2" key="1">
    <citation type="submission" date="2021-10" db="EMBL/GenBank/DDBJ databases">
        <title>Anaerobic single-cell dispensing facilitates the cultivation of human gut bacteria.</title>
        <authorList>
            <person name="Afrizal A."/>
        </authorList>
    </citation>
    <scope>NUCLEOTIDE SEQUENCE</scope>
    <source>
        <strain evidence="2">CLA-AA-H215</strain>
    </source>
</reference>
<feature type="region of interest" description="Disordered" evidence="1">
    <location>
        <begin position="1"/>
        <end position="31"/>
    </location>
</feature>
<evidence type="ECO:0000256" key="1">
    <source>
        <dbReference type="SAM" id="MobiDB-lite"/>
    </source>
</evidence>
<dbReference type="RefSeq" id="WP_308453795.1">
    <property type="nucleotide sequence ID" value="NZ_JAJEQR010000025.1"/>
</dbReference>
<comment type="caution">
    <text evidence="2">The sequence shown here is derived from an EMBL/GenBank/DDBJ whole genome shotgun (WGS) entry which is preliminary data.</text>
</comment>